<evidence type="ECO:0000256" key="1">
    <source>
        <dbReference type="ARBA" id="ARBA00009437"/>
    </source>
</evidence>
<dbReference type="Gene3D" id="1.10.10.10">
    <property type="entry name" value="Winged helix-like DNA-binding domain superfamily/Winged helix DNA-binding domain"/>
    <property type="match status" value="1"/>
</dbReference>
<dbReference type="Gene3D" id="3.40.190.290">
    <property type="match status" value="1"/>
</dbReference>
<dbReference type="InterPro" id="IPR036390">
    <property type="entry name" value="WH_DNA-bd_sf"/>
</dbReference>
<dbReference type="EMBL" id="DYTV01000102">
    <property type="protein sequence ID" value="HJH11570.1"/>
    <property type="molecule type" value="Genomic_DNA"/>
</dbReference>
<comment type="similarity">
    <text evidence="1">Belongs to the LysR transcriptional regulatory family.</text>
</comment>
<dbReference type="GO" id="GO:0003677">
    <property type="term" value="F:DNA binding"/>
    <property type="evidence" value="ECO:0007669"/>
    <property type="project" value="UniProtKB-KW"/>
</dbReference>
<evidence type="ECO:0000256" key="2">
    <source>
        <dbReference type="ARBA" id="ARBA00023015"/>
    </source>
</evidence>
<evidence type="ECO:0000256" key="4">
    <source>
        <dbReference type="ARBA" id="ARBA00023163"/>
    </source>
</evidence>
<protein>
    <submittedName>
        <fullName evidence="6">LysR family transcriptional regulator</fullName>
    </submittedName>
</protein>
<dbReference type="Pfam" id="PF03466">
    <property type="entry name" value="LysR_substrate"/>
    <property type="match status" value="1"/>
</dbReference>
<keyword evidence="2" id="KW-0805">Transcription regulation</keyword>
<evidence type="ECO:0000313" key="6">
    <source>
        <dbReference type="EMBL" id="HJH11570.1"/>
    </source>
</evidence>
<keyword evidence="3" id="KW-0238">DNA-binding</keyword>
<feature type="domain" description="HTH lysR-type" evidence="5">
    <location>
        <begin position="1"/>
        <end position="58"/>
    </location>
</feature>
<dbReference type="PROSITE" id="PS50931">
    <property type="entry name" value="HTH_LYSR"/>
    <property type="match status" value="1"/>
</dbReference>
<evidence type="ECO:0000313" key="7">
    <source>
        <dbReference type="Proteomes" id="UP000700212"/>
    </source>
</evidence>
<reference evidence="6" key="2">
    <citation type="submission" date="2021-09" db="EMBL/GenBank/DDBJ databases">
        <authorList>
            <person name="Gilroy R."/>
        </authorList>
    </citation>
    <scope>NUCLEOTIDE SEQUENCE</scope>
    <source>
        <strain evidence="6">CHK160-4876</strain>
    </source>
</reference>
<dbReference type="InterPro" id="IPR036388">
    <property type="entry name" value="WH-like_DNA-bd_sf"/>
</dbReference>
<name>A0A921T526_9BACL</name>
<proteinExistence type="inferred from homology"/>
<dbReference type="GO" id="GO:0003700">
    <property type="term" value="F:DNA-binding transcription factor activity"/>
    <property type="evidence" value="ECO:0007669"/>
    <property type="project" value="InterPro"/>
</dbReference>
<dbReference type="SUPFAM" id="SSF46785">
    <property type="entry name" value="Winged helix' DNA-binding domain"/>
    <property type="match status" value="1"/>
</dbReference>
<dbReference type="Pfam" id="PF00126">
    <property type="entry name" value="HTH_1"/>
    <property type="match status" value="1"/>
</dbReference>
<gene>
    <name evidence="6" type="ORF">K8V30_07820</name>
</gene>
<accession>A0A921T526</accession>
<dbReference type="SUPFAM" id="SSF53850">
    <property type="entry name" value="Periplasmic binding protein-like II"/>
    <property type="match status" value="1"/>
</dbReference>
<comment type="caution">
    <text evidence="6">The sequence shown here is derived from an EMBL/GenBank/DDBJ whole genome shotgun (WGS) entry which is preliminary data.</text>
</comment>
<dbReference type="InterPro" id="IPR005119">
    <property type="entry name" value="LysR_subst-bd"/>
</dbReference>
<dbReference type="CDD" id="cd05466">
    <property type="entry name" value="PBP2_LTTR_substrate"/>
    <property type="match status" value="1"/>
</dbReference>
<dbReference type="PRINTS" id="PR00039">
    <property type="entry name" value="HTHLYSR"/>
</dbReference>
<keyword evidence="4" id="KW-0804">Transcription</keyword>
<dbReference type="Proteomes" id="UP000700212">
    <property type="component" value="Unassembled WGS sequence"/>
</dbReference>
<dbReference type="PANTHER" id="PTHR30419">
    <property type="entry name" value="HTH-TYPE TRANSCRIPTIONAL REGULATOR YBHD"/>
    <property type="match status" value="1"/>
</dbReference>
<dbReference type="AlphaFoldDB" id="A0A921T526"/>
<organism evidence="6 7">
    <name type="scientific">Metalysinibacillus jejuensis</name>
    <dbReference type="NCBI Taxonomy" id="914327"/>
    <lineage>
        <taxon>Bacteria</taxon>
        <taxon>Bacillati</taxon>
        <taxon>Bacillota</taxon>
        <taxon>Bacilli</taxon>
        <taxon>Bacillales</taxon>
        <taxon>Caryophanaceae</taxon>
        <taxon>Metalysinibacillus</taxon>
    </lineage>
</organism>
<evidence type="ECO:0000256" key="3">
    <source>
        <dbReference type="ARBA" id="ARBA00023125"/>
    </source>
</evidence>
<dbReference type="InterPro" id="IPR050950">
    <property type="entry name" value="HTH-type_LysR_regulators"/>
</dbReference>
<dbReference type="PANTHER" id="PTHR30419:SF28">
    <property type="entry name" value="HTH-TYPE TRANSCRIPTIONAL REGULATOR BSDA"/>
    <property type="match status" value="1"/>
</dbReference>
<reference evidence="6" key="1">
    <citation type="journal article" date="2021" name="PeerJ">
        <title>Extensive microbial diversity within the chicken gut microbiome revealed by metagenomics and culture.</title>
        <authorList>
            <person name="Gilroy R."/>
            <person name="Ravi A."/>
            <person name="Getino M."/>
            <person name="Pursley I."/>
            <person name="Horton D.L."/>
            <person name="Alikhan N.F."/>
            <person name="Baker D."/>
            <person name="Gharbi K."/>
            <person name="Hall N."/>
            <person name="Watson M."/>
            <person name="Adriaenssens E.M."/>
            <person name="Foster-Nyarko E."/>
            <person name="Jarju S."/>
            <person name="Secka A."/>
            <person name="Antonio M."/>
            <person name="Oren A."/>
            <person name="Chaudhuri R.R."/>
            <person name="La Ragione R."/>
            <person name="Hildebrand F."/>
            <person name="Pallen M.J."/>
        </authorList>
    </citation>
    <scope>NUCLEOTIDE SEQUENCE</scope>
    <source>
        <strain evidence="6">CHK160-4876</strain>
    </source>
</reference>
<sequence>MSIIKYEIVNKVAFENSFTKAAEALGMTQSAVSHAVSSLEREFGFALFHRNRAGLTLTSEGEAMLRKMRLVLEAEELVQQEATNLLGMTTGTLRIGVISSISSSWMPGLIQMMDQHYPGITIVLREGDYYEIERWLTNGEIDAGFLNAMDSEQFHYITLRKDPLLCVVSKESRFYARTKVDIHELQDEPFVLISYRGDNDVLRLLDKYEVKPDIRFVLSEEMGVLSMIVHHIGITILPQMSITYLPDGLKVVPLMQGSYRMIGIALRKNPSPAATKFVSILRDWIDEQYRK</sequence>
<evidence type="ECO:0000259" key="5">
    <source>
        <dbReference type="PROSITE" id="PS50931"/>
    </source>
</evidence>
<dbReference type="InterPro" id="IPR000847">
    <property type="entry name" value="LysR_HTH_N"/>
</dbReference>
<dbReference type="GO" id="GO:0005829">
    <property type="term" value="C:cytosol"/>
    <property type="evidence" value="ECO:0007669"/>
    <property type="project" value="TreeGrafter"/>
</dbReference>